<dbReference type="Gene3D" id="3.40.50.12780">
    <property type="entry name" value="N-terminal domain of ligase-like"/>
    <property type="match status" value="1"/>
</dbReference>
<dbReference type="InterPro" id="IPR042099">
    <property type="entry name" value="ANL_N_sf"/>
</dbReference>
<dbReference type="NCBIfam" id="NF005714">
    <property type="entry name" value="PRK07529.1"/>
    <property type="match status" value="1"/>
</dbReference>
<evidence type="ECO:0000259" key="2">
    <source>
        <dbReference type="Pfam" id="PF13193"/>
    </source>
</evidence>
<dbReference type="InterPro" id="IPR000873">
    <property type="entry name" value="AMP-dep_synth/lig_dom"/>
</dbReference>
<protein>
    <submittedName>
        <fullName evidence="3">Acyl-CoA synthetase</fullName>
    </submittedName>
</protein>
<gene>
    <name evidence="3" type="ORF">DDF84_028255</name>
</gene>
<organism evidence="3 4">
    <name type="scientific">Cupriavidus metallidurans</name>
    <dbReference type="NCBI Taxonomy" id="119219"/>
    <lineage>
        <taxon>Bacteria</taxon>
        <taxon>Pseudomonadati</taxon>
        <taxon>Pseudomonadota</taxon>
        <taxon>Betaproteobacteria</taxon>
        <taxon>Burkholderiales</taxon>
        <taxon>Burkholderiaceae</taxon>
        <taxon>Cupriavidus</taxon>
    </lineage>
</organism>
<dbReference type="GO" id="GO:0016878">
    <property type="term" value="F:acid-thiol ligase activity"/>
    <property type="evidence" value="ECO:0007669"/>
    <property type="project" value="UniProtKB-ARBA"/>
</dbReference>
<dbReference type="PANTHER" id="PTHR43767:SF1">
    <property type="entry name" value="NONRIBOSOMAL PEPTIDE SYNTHASE PES1 (EUROFUNG)-RELATED"/>
    <property type="match status" value="1"/>
</dbReference>
<feature type="domain" description="AMP-binding enzyme C-terminal" evidence="2">
    <location>
        <begin position="498"/>
        <end position="573"/>
    </location>
</feature>
<dbReference type="SUPFAM" id="SSF56801">
    <property type="entry name" value="Acetyl-CoA synthetase-like"/>
    <property type="match status" value="1"/>
</dbReference>
<accession>A0A482IZY7</accession>
<dbReference type="Pfam" id="PF13193">
    <property type="entry name" value="AMP-binding_C"/>
    <property type="match status" value="1"/>
</dbReference>
<reference evidence="3 4" key="1">
    <citation type="submission" date="2019-03" db="EMBL/GenBank/DDBJ databases">
        <title>Comparative insights into the high quality Complete genome sequence of highly metal resistant Cupriavidus metallidurans strain BS1 isolated from a gold-copper mine.</title>
        <authorList>
            <person name="Mazhar H.S."/>
            <person name="Rensing C."/>
        </authorList>
    </citation>
    <scope>NUCLEOTIDE SEQUENCE [LARGE SCALE GENOMIC DNA]</scope>
    <source>
        <strain evidence="3 4">BS1</strain>
    </source>
</reference>
<dbReference type="InterPro" id="IPR020845">
    <property type="entry name" value="AMP-binding_CS"/>
</dbReference>
<name>A0A482IZY7_9BURK</name>
<sequence length="642" mass="68260">MRDSTSGAGTSFGGIRTQADIDAFEHTPWQDRLPTENTYELLCRACERHSDRTALRFIMTGEHDAPTFAIDYSTLKARVTQAANAFHRAGISTGTAVTVLLPNLPQTHYALLGAQAAGIASPVNPMLEVEHIAAIVNETGAQALVACAPIEDSMLWDKAVAVADRCPSVRTLFVASAAPYLPAAAQARLEAAFESASRPHRQDVKILDFDRALAAEPSDTLVSQRRILAADICSYFHTGGTTGLPKVAMHSHLNEAFVACMLDAMVPSPNTILCGLPLFHVNGAMVTGLAAFHAGSEVVMLTPAGYRGQGVIPNFWKLVERFGATSFSGVPTIYAALADLPRDGADIASLRFAFCGAAPLPAEVARRFEAATGISLYEGYGLTEGACVSALNPPHGERRLGTVGLRLPYQAIGIWKVDGAGHATTPCASGEIGVIGIHGPNVFPGYLREQDNRDIWLKPGWLNTGDLGYLDADGYLHLTGRAKELIIRGGHNIDPAMIEDALLRHPDVAIAAVVGQPNAHAGELPVAYVSLKPGSASPANELLAAAAKLIPERAAVPARIEILQEMPLTSIGKVARAELRLRAAEQVFQECLAQAGITASVRVRPDIRRGTVTFIQCAAADEACVQDVLGRFPFLLDFGRPA</sequence>
<dbReference type="OrthoDB" id="9766486at2"/>
<dbReference type="Proteomes" id="UP000253772">
    <property type="component" value="Chromosome c2"/>
</dbReference>
<dbReference type="PANTHER" id="PTHR43767">
    <property type="entry name" value="LONG-CHAIN-FATTY-ACID--COA LIGASE"/>
    <property type="match status" value="1"/>
</dbReference>
<evidence type="ECO:0000313" key="4">
    <source>
        <dbReference type="Proteomes" id="UP000253772"/>
    </source>
</evidence>
<dbReference type="AlphaFoldDB" id="A0A482IZY7"/>
<evidence type="ECO:0000259" key="1">
    <source>
        <dbReference type="Pfam" id="PF00501"/>
    </source>
</evidence>
<evidence type="ECO:0000313" key="3">
    <source>
        <dbReference type="EMBL" id="QBP13502.1"/>
    </source>
</evidence>
<dbReference type="EMBL" id="CP037901">
    <property type="protein sequence ID" value="QBP13502.1"/>
    <property type="molecule type" value="Genomic_DNA"/>
</dbReference>
<dbReference type="Pfam" id="PF00501">
    <property type="entry name" value="AMP-binding"/>
    <property type="match status" value="1"/>
</dbReference>
<dbReference type="Gene3D" id="3.30.300.30">
    <property type="match status" value="1"/>
</dbReference>
<dbReference type="PROSITE" id="PS00455">
    <property type="entry name" value="AMP_BINDING"/>
    <property type="match status" value="1"/>
</dbReference>
<proteinExistence type="predicted"/>
<feature type="domain" description="AMP-dependent synthetase/ligase" evidence="1">
    <location>
        <begin position="44"/>
        <end position="447"/>
    </location>
</feature>
<dbReference type="InterPro" id="IPR025110">
    <property type="entry name" value="AMP-bd_C"/>
</dbReference>
<dbReference type="InterPro" id="IPR045851">
    <property type="entry name" value="AMP-bd_C_sf"/>
</dbReference>
<dbReference type="RefSeq" id="WP_111733810.1">
    <property type="nucleotide sequence ID" value="NZ_CP037901.1"/>
</dbReference>
<dbReference type="InterPro" id="IPR050237">
    <property type="entry name" value="ATP-dep_AMP-bd_enzyme"/>
</dbReference>